<feature type="compositionally biased region" description="Basic residues" evidence="1">
    <location>
        <begin position="1"/>
        <end position="16"/>
    </location>
</feature>
<dbReference type="AlphaFoldDB" id="A0A8T0H8X4"/>
<name>A0A8T0H8X4_CERPU</name>
<organism evidence="2 3">
    <name type="scientific">Ceratodon purpureus</name>
    <name type="common">Fire moss</name>
    <name type="synonym">Dicranum purpureum</name>
    <dbReference type="NCBI Taxonomy" id="3225"/>
    <lineage>
        <taxon>Eukaryota</taxon>
        <taxon>Viridiplantae</taxon>
        <taxon>Streptophyta</taxon>
        <taxon>Embryophyta</taxon>
        <taxon>Bryophyta</taxon>
        <taxon>Bryophytina</taxon>
        <taxon>Bryopsida</taxon>
        <taxon>Dicranidae</taxon>
        <taxon>Pseudoditrichales</taxon>
        <taxon>Ditrichaceae</taxon>
        <taxon>Ceratodon</taxon>
    </lineage>
</organism>
<feature type="compositionally biased region" description="Polar residues" evidence="1">
    <location>
        <begin position="40"/>
        <end position="49"/>
    </location>
</feature>
<evidence type="ECO:0000256" key="1">
    <source>
        <dbReference type="SAM" id="MobiDB-lite"/>
    </source>
</evidence>
<evidence type="ECO:0000313" key="2">
    <source>
        <dbReference type="EMBL" id="KAG0567680.1"/>
    </source>
</evidence>
<gene>
    <name evidence="2" type="ORF">KC19_7G154000</name>
</gene>
<comment type="caution">
    <text evidence="2">The sequence shown here is derived from an EMBL/GenBank/DDBJ whole genome shotgun (WGS) entry which is preliminary data.</text>
</comment>
<feature type="region of interest" description="Disordered" evidence="1">
    <location>
        <begin position="1"/>
        <end position="49"/>
    </location>
</feature>
<dbReference type="Proteomes" id="UP000822688">
    <property type="component" value="Chromosome 7"/>
</dbReference>
<keyword evidence="3" id="KW-1185">Reference proteome</keyword>
<accession>A0A8T0H8X4</accession>
<protein>
    <submittedName>
        <fullName evidence="2">Uncharacterized protein</fullName>
    </submittedName>
</protein>
<proteinExistence type="predicted"/>
<reference evidence="2" key="1">
    <citation type="submission" date="2020-06" db="EMBL/GenBank/DDBJ databases">
        <title>WGS assembly of Ceratodon purpureus strain R40.</title>
        <authorList>
            <person name="Carey S.B."/>
            <person name="Jenkins J."/>
            <person name="Shu S."/>
            <person name="Lovell J.T."/>
            <person name="Sreedasyam A."/>
            <person name="Maumus F."/>
            <person name="Tiley G.P."/>
            <person name="Fernandez-Pozo N."/>
            <person name="Barry K."/>
            <person name="Chen C."/>
            <person name="Wang M."/>
            <person name="Lipzen A."/>
            <person name="Daum C."/>
            <person name="Saski C.A."/>
            <person name="Payton A.C."/>
            <person name="Mcbreen J.C."/>
            <person name="Conrad R.E."/>
            <person name="Kollar L.M."/>
            <person name="Olsson S."/>
            <person name="Huttunen S."/>
            <person name="Landis J.B."/>
            <person name="Wickett N.J."/>
            <person name="Johnson M.G."/>
            <person name="Rensing S.A."/>
            <person name="Grimwood J."/>
            <person name="Schmutz J."/>
            <person name="Mcdaniel S.F."/>
        </authorList>
    </citation>
    <scope>NUCLEOTIDE SEQUENCE</scope>
    <source>
        <strain evidence="2">R40</strain>
    </source>
</reference>
<sequence length="124" mass="14314">MGKTLIRKKRSQHPHNPRAPSPKPQHQLPIQQKPPKRTPSDTAHNTTKNPIEYTFPKWVITKEVQVRVWCSLLPYLLVLAQKHRLSSPVPALSGEGLLVRLLSYDNLALNFRRKSLQNWRTKLG</sequence>
<dbReference type="EMBL" id="CM026428">
    <property type="protein sequence ID" value="KAG0567680.1"/>
    <property type="molecule type" value="Genomic_DNA"/>
</dbReference>
<evidence type="ECO:0000313" key="3">
    <source>
        <dbReference type="Proteomes" id="UP000822688"/>
    </source>
</evidence>